<dbReference type="GeneID" id="28816867"/>
<evidence type="ECO:0000313" key="2">
    <source>
        <dbReference type="Proteomes" id="UP000070700"/>
    </source>
</evidence>
<dbReference type="Proteomes" id="UP000070700">
    <property type="component" value="Unassembled WGS sequence"/>
</dbReference>
<accession>A0A194XNN3</accession>
<proteinExistence type="predicted"/>
<name>A0A194XNN3_MOLSC</name>
<evidence type="ECO:0000313" key="1">
    <source>
        <dbReference type="EMBL" id="KUJ21778.1"/>
    </source>
</evidence>
<keyword evidence="2" id="KW-1185">Reference proteome</keyword>
<organism evidence="1 2">
    <name type="scientific">Mollisia scopiformis</name>
    <name type="common">Conifer needle endophyte fungus</name>
    <name type="synonym">Phialocephala scopiformis</name>
    <dbReference type="NCBI Taxonomy" id="149040"/>
    <lineage>
        <taxon>Eukaryota</taxon>
        <taxon>Fungi</taxon>
        <taxon>Dikarya</taxon>
        <taxon>Ascomycota</taxon>
        <taxon>Pezizomycotina</taxon>
        <taxon>Leotiomycetes</taxon>
        <taxon>Helotiales</taxon>
        <taxon>Mollisiaceae</taxon>
        <taxon>Mollisia</taxon>
    </lineage>
</organism>
<protein>
    <submittedName>
        <fullName evidence="1">Uncharacterized protein</fullName>
    </submittedName>
</protein>
<reference evidence="1 2" key="1">
    <citation type="submission" date="2015-10" db="EMBL/GenBank/DDBJ databases">
        <title>Full genome of DAOMC 229536 Phialocephala scopiformis, a fungal endophyte of spruce producing the potent anti-insectan compound rugulosin.</title>
        <authorList>
            <consortium name="DOE Joint Genome Institute"/>
            <person name="Walker A.K."/>
            <person name="Frasz S.L."/>
            <person name="Seifert K.A."/>
            <person name="Miller J.D."/>
            <person name="Mondo S.J."/>
            <person name="Labutti K."/>
            <person name="Lipzen A."/>
            <person name="Dockter R."/>
            <person name="Kennedy M."/>
            <person name="Grigoriev I.V."/>
            <person name="Spatafora J.W."/>
        </authorList>
    </citation>
    <scope>NUCLEOTIDE SEQUENCE [LARGE SCALE GENOMIC DNA]</scope>
    <source>
        <strain evidence="1 2">CBS 120377</strain>
    </source>
</reference>
<dbReference type="InParanoid" id="A0A194XNN3"/>
<dbReference type="RefSeq" id="XP_018076133.1">
    <property type="nucleotide sequence ID" value="XM_018207141.1"/>
</dbReference>
<dbReference type="KEGG" id="psco:LY89DRAFT_383983"/>
<dbReference type="AlphaFoldDB" id="A0A194XNN3"/>
<sequence length="167" mass="18928">MASFTQILRLSNFFLQHAPKSSLLCHLTSCFQFMSESCHLHLPCEIRVQARLSKATIPKSPSVNIKSRPRLHHQRWLASGMLTNLSVSRKPAVTSHASPQQIRFTMLIRSWEYSQRLSEAGLGIVSLLPLRGESAEKRADRAGFVRHRFQRLRRIPDDGLQVDGSIG</sequence>
<dbReference type="EMBL" id="KQ947407">
    <property type="protein sequence ID" value="KUJ21778.1"/>
    <property type="molecule type" value="Genomic_DNA"/>
</dbReference>
<gene>
    <name evidence="1" type="ORF">LY89DRAFT_383983</name>
</gene>